<dbReference type="PATRIC" id="fig|69279.3.peg.654"/>
<gene>
    <name evidence="8" type="ORF">BG36_08720</name>
    <name evidence="9" type="ORF">DES43_11938</name>
</gene>
<dbReference type="AlphaFoldDB" id="A0A011UWF0"/>
<feature type="transmembrane region" description="Helical" evidence="6">
    <location>
        <begin position="299"/>
        <end position="321"/>
    </location>
</feature>
<evidence type="ECO:0000256" key="6">
    <source>
        <dbReference type="SAM" id="Phobius"/>
    </source>
</evidence>
<evidence type="ECO:0000256" key="1">
    <source>
        <dbReference type="ARBA" id="ARBA00004651"/>
    </source>
</evidence>
<dbReference type="Proteomes" id="UP000019849">
    <property type="component" value="Unassembled WGS sequence"/>
</dbReference>
<dbReference type="Proteomes" id="UP000294958">
    <property type="component" value="Unassembled WGS sequence"/>
</dbReference>
<evidence type="ECO:0000313" key="8">
    <source>
        <dbReference type="EMBL" id="EXL10223.1"/>
    </source>
</evidence>
<comment type="subcellular location">
    <subcellularLocation>
        <location evidence="1">Cell membrane</location>
        <topology evidence="1">Multi-pass membrane protein</topology>
    </subcellularLocation>
</comment>
<reference evidence="8 10" key="1">
    <citation type="submission" date="2014-02" db="EMBL/GenBank/DDBJ databases">
        <title>Aquamicrobium defluvii Genome sequencing.</title>
        <authorList>
            <person name="Wang X."/>
        </authorList>
    </citation>
    <scope>NUCLEOTIDE SEQUENCE [LARGE SCALE GENOMIC DNA]</scope>
    <source>
        <strain evidence="8 10">W13Z1</strain>
    </source>
</reference>
<feature type="transmembrane region" description="Helical" evidence="6">
    <location>
        <begin position="147"/>
        <end position="169"/>
    </location>
</feature>
<evidence type="ECO:0000313" key="10">
    <source>
        <dbReference type="Proteomes" id="UP000019849"/>
    </source>
</evidence>
<dbReference type="eggNOG" id="COG2064">
    <property type="taxonomic scope" value="Bacteria"/>
</dbReference>
<dbReference type="PANTHER" id="PTHR35007:SF2">
    <property type="entry name" value="PILUS ASSEMBLE PROTEIN"/>
    <property type="match status" value="1"/>
</dbReference>
<evidence type="ECO:0000256" key="5">
    <source>
        <dbReference type="ARBA" id="ARBA00023136"/>
    </source>
</evidence>
<evidence type="ECO:0000259" key="7">
    <source>
        <dbReference type="Pfam" id="PF00482"/>
    </source>
</evidence>
<keyword evidence="5 6" id="KW-0472">Membrane</keyword>
<accession>A0A011UWF0</accession>
<sequence>MSAQTIKTLTDPAFLTALLVGIAVFATMMTLLPAFGGNPLKNRMKAVALERDELRAKQRARLVAEADRRSRGLREQQSTGMRRVVERLDLRRLLADENTVRQLKTAGFRGQNPMTQFLFFRLVLPFVGLGLAAVYIFGLGVMEDKPMMIRVFACIGAAYAGFYAPIVYVTNRASKRKESIKRAWPDALDLMLICVESGMSIEAAMRKVAEEIGSQSVELAEEFVLTTAELSYLQERRQAYENLAERTGLEPVKSVTQALIQAERYGTPVAHALRVLSSESRDARMTEAEKKAAALPPKLTVPMILFFLPVLFAIILGPAGIQLSQNGGFFGDQPQSSATE</sequence>
<evidence type="ECO:0000256" key="2">
    <source>
        <dbReference type="ARBA" id="ARBA00022475"/>
    </source>
</evidence>
<dbReference type="HOGENOM" id="CLU_056917_0_0_5"/>
<evidence type="ECO:0000256" key="3">
    <source>
        <dbReference type="ARBA" id="ARBA00022692"/>
    </source>
</evidence>
<dbReference type="OrthoDB" id="9810662at2"/>
<comment type="caution">
    <text evidence="8">The sequence shown here is derived from an EMBL/GenBank/DDBJ whole genome shotgun (WGS) entry which is preliminary data.</text>
</comment>
<dbReference type="EMBL" id="SNZF01000019">
    <property type="protein sequence ID" value="TDR33752.1"/>
    <property type="molecule type" value="Genomic_DNA"/>
</dbReference>
<dbReference type="STRING" id="69279.BG36_08720"/>
<organism evidence="8 10">
    <name type="scientific">Aquamicrobium defluvii</name>
    <dbReference type="NCBI Taxonomy" id="69279"/>
    <lineage>
        <taxon>Bacteria</taxon>
        <taxon>Pseudomonadati</taxon>
        <taxon>Pseudomonadota</taxon>
        <taxon>Alphaproteobacteria</taxon>
        <taxon>Hyphomicrobiales</taxon>
        <taxon>Phyllobacteriaceae</taxon>
        <taxon>Aquamicrobium</taxon>
    </lineage>
</organism>
<dbReference type="GO" id="GO:0005886">
    <property type="term" value="C:plasma membrane"/>
    <property type="evidence" value="ECO:0007669"/>
    <property type="project" value="UniProtKB-SubCell"/>
</dbReference>
<keyword evidence="3 6" id="KW-0812">Transmembrane</keyword>
<evidence type="ECO:0000256" key="4">
    <source>
        <dbReference type="ARBA" id="ARBA00022989"/>
    </source>
</evidence>
<evidence type="ECO:0000313" key="11">
    <source>
        <dbReference type="Proteomes" id="UP000294958"/>
    </source>
</evidence>
<keyword evidence="2" id="KW-1003">Cell membrane</keyword>
<keyword evidence="11" id="KW-1185">Reference proteome</keyword>
<dbReference type="Pfam" id="PF00482">
    <property type="entry name" value="T2SSF"/>
    <property type="match status" value="1"/>
</dbReference>
<feature type="transmembrane region" description="Helical" evidence="6">
    <location>
        <begin position="12"/>
        <end position="35"/>
    </location>
</feature>
<protein>
    <submittedName>
        <fullName evidence="9">Tight adherence protein C</fullName>
    </submittedName>
    <submittedName>
        <fullName evidence="8">Type II secretion system protein</fullName>
    </submittedName>
</protein>
<evidence type="ECO:0000313" key="9">
    <source>
        <dbReference type="EMBL" id="TDR33752.1"/>
    </source>
</evidence>
<feature type="transmembrane region" description="Helical" evidence="6">
    <location>
        <begin position="118"/>
        <end position="141"/>
    </location>
</feature>
<dbReference type="RefSeq" id="WP_035023382.1">
    <property type="nucleotide sequence ID" value="NZ_KK073878.1"/>
</dbReference>
<dbReference type="EMBL" id="JENY01000002">
    <property type="protein sequence ID" value="EXL10223.1"/>
    <property type="molecule type" value="Genomic_DNA"/>
</dbReference>
<keyword evidence="4 6" id="KW-1133">Transmembrane helix</keyword>
<reference evidence="9 11" key="2">
    <citation type="submission" date="2019-03" db="EMBL/GenBank/DDBJ databases">
        <title>Genomic Encyclopedia of Type Strains, Phase IV (KMG-IV): sequencing the most valuable type-strain genomes for metagenomic binning, comparative biology and taxonomic classification.</title>
        <authorList>
            <person name="Goeker M."/>
        </authorList>
    </citation>
    <scope>NUCLEOTIDE SEQUENCE [LARGE SCALE GENOMIC DNA]</scope>
    <source>
        <strain evidence="9 11">DSM 11603</strain>
    </source>
</reference>
<dbReference type="PANTHER" id="PTHR35007">
    <property type="entry name" value="INTEGRAL MEMBRANE PROTEIN-RELATED"/>
    <property type="match status" value="1"/>
</dbReference>
<proteinExistence type="predicted"/>
<name>A0A011UWF0_9HYPH</name>
<feature type="domain" description="Type II secretion system protein GspF" evidence="7">
    <location>
        <begin position="188"/>
        <end position="316"/>
    </location>
</feature>
<dbReference type="InterPro" id="IPR018076">
    <property type="entry name" value="T2SS_GspF_dom"/>
</dbReference>